<feature type="region of interest" description="Disordered" evidence="20">
    <location>
        <begin position="1144"/>
        <end position="1175"/>
    </location>
</feature>
<comment type="similarity">
    <text evidence="19">Belongs to the potassium channel family. Calcium-activated (TC 1.A.1.3) subfamily. Slo sub-subfamily.</text>
</comment>
<dbReference type="InterPro" id="IPR047871">
    <property type="entry name" value="K_chnl_Slo-like"/>
</dbReference>
<dbReference type="Gene3D" id="3.40.50.720">
    <property type="entry name" value="NAD(P)-binding Rossmann-like Domain"/>
    <property type="match status" value="2"/>
</dbReference>
<gene>
    <name evidence="24" type="primary">slo</name>
</gene>
<keyword evidence="12" id="KW-0630">Potassium</keyword>
<evidence type="ECO:0000256" key="12">
    <source>
        <dbReference type="ARBA" id="ARBA00022958"/>
    </source>
</evidence>
<dbReference type="Gene3D" id="1.20.120.350">
    <property type="entry name" value="Voltage-gated potassium channels. Chain C"/>
    <property type="match status" value="1"/>
</dbReference>
<evidence type="ECO:0000256" key="6">
    <source>
        <dbReference type="ARBA" id="ARBA00022692"/>
    </source>
</evidence>
<feature type="domain" description="RCK N-terminal" evidence="22">
    <location>
        <begin position="356"/>
        <end position="498"/>
    </location>
</feature>
<feature type="transmembrane region" description="Helical" evidence="21">
    <location>
        <begin position="167"/>
        <end position="185"/>
    </location>
</feature>
<keyword evidence="2" id="KW-0813">Transport</keyword>
<reference evidence="24" key="1">
    <citation type="submission" date="2025-08" db="UniProtKB">
        <authorList>
            <consortium name="RefSeq"/>
        </authorList>
    </citation>
    <scope>IDENTIFICATION</scope>
    <source>
        <strain evidence="24">14028-0561.14</strain>
        <tissue evidence="24">Whole fly</tissue>
    </source>
</reference>
<dbReference type="Gene3D" id="1.10.287.70">
    <property type="match status" value="1"/>
</dbReference>
<dbReference type="FunFam" id="1.10.287.70:FF:000015">
    <property type="entry name" value="Calcium-activated potassium channel subunit alpha-1 isoform X7"/>
    <property type="match status" value="1"/>
</dbReference>
<evidence type="ECO:0000256" key="21">
    <source>
        <dbReference type="SAM" id="Phobius"/>
    </source>
</evidence>
<dbReference type="PRINTS" id="PR01449">
    <property type="entry name" value="BKCHANNELA"/>
</dbReference>
<accession>A0A6P4HXS9</accession>
<keyword evidence="8" id="KW-0631">Potassium channel</keyword>
<name>A0A6P4HXS9_DROKI</name>
<keyword evidence="7" id="KW-0479">Metal-binding</keyword>
<dbReference type="Pfam" id="PF22614">
    <property type="entry name" value="Slo-like_RCK"/>
    <property type="match status" value="2"/>
</dbReference>
<dbReference type="PANTHER" id="PTHR10027:SF33">
    <property type="entry name" value="CALCIUM-ACTIVATED POTASSIUM CHANNEL SUBUNIT ALPHA-1-RELATED"/>
    <property type="match status" value="1"/>
</dbReference>
<dbReference type="FunFam" id="3.40.50.720:FF:000005">
    <property type="entry name" value="calcium-activated potassium channel subunit alpha-1 isoform X6"/>
    <property type="match status" value="1"/>
</dbReference>
<dbReference type="Pfam" id="PF00520">
    <property type="entry name" value="Ion_trans"/>
    <property type="match status" value="1"/>
</dbReference>
<dbReference type="Proteomes" id="UP001652661">
    <property type="component" value="Chromosome 3R"/>
</dbReference>
<proteinExistence type="inferred from homology"/>
<comment type="subcellular location">
    <subcellularLocation>
        <location evidence="1">Cell membrane</location>
        <topology evidence="1">Multi-pass membrane protein</topology>
    </subcellularLocation>
</comment>
<keyword evidence="10" id="KW-0460">Magnesium</keyword>
<keyword evidence="3" id="KW-1003">Cell membrane</keyword>
<keyword evidence="11" id="KW-0851">Voltage-gated channel</keyword>
<feature type="transmembrane region" description="Helical" evidence="21">
    <location>
        <begin position="128"/>
        <end position="146"/>
    </location>
</feature>
<organism evidence="23 24">
    <name type="scientific">Drosophila kikkawai</name>
    <name type="common">Fruit fly</name>
    <dbReference type="NCBI Taxonomy" id="30033"/>
    <lineage>
        <taxon>Eukaryota</taxon>
        <taxon>Metazoa</taxon>
        <taxon>Ecdysozoa</taxon>
        <taxon>Arthropoda</taxon>
        <taxon>Hexapoda</taxon>
        <taxon>Insecta</taxon>
        <taxon>Pterygota</taxon>
        <taxon>Neoptera</taxon>
        <taxon>Endopterygota</taxon>
        <taxon>Diptera</taxon>
        <taxon>Brachycera</taxon>
        <taxon>Muscomorpha</taxon>
        <taxon>Ephydroidea</taxon>
        <taxon>Drosophilidae</taxon>
        <taxon>Drosophila</taxon>
        <taxon>Sophophora</taxon>
    </lineage>
</organism>
<evidence type="ECO:0000313" key="23">
    <source>
        <dbReference type="Proteomes" id="UP001652661"/>
    </source>
</evidence>
<dbReference type="GO" id="GO:0046872">
    <property type="term" value="F:metal ion binding"/>
    <property type="evidence" value="ECO:0007669"/>
    <property type="project" value="UniProtKB-KW"/>
</dbReference>
<dbReference type="OrthoDB" id="10035564at2759"/>
<dbReference type="AlphaFoldDB" id="A0A6P4HXS9"/>
<keyword evidence="5" id="KW-0597">Phosphoprotein</keyword>
<dbReference type="GO" id="GO:0045211">
    <property type="term" value="C:postsynaptic membrane"/>
    <property type="evidence" value="ECO:0007669"/>
    <property type="project" value="TreeGrafter"/>
</dbReference>
<evidence type="ECO:0000256" key="1">
    <source>
        <dbReference type="ARBA" id="ARBA00004651"/>
    </source>
</evidence>
<evidence type="ECO:0000256" key="15">
    <source>
        <dbReference type="ARBA" id="ARBA00023136"/>
    </source>
</evidence>
<evidence type="ECO:0000256" key="14">
    <source>
        <dbReference type="ARBA" id="ARBA00023065"/>
    </source>
</evidence>
<feature type="region of interest" description="Disordered" evidence="20">
    <location>
        <begin position="723"/>
        <end position="760"/>
    </location>
</feature>
<evidence type="ECO:0000256" key="9">
    <source>
        <dbReference type="ARBA" id="ARBA00022837"/>
    </source>
</evidence>
<dbReference type="SUPFAM" id="SSF51735">
    <property type="entry name" value="NAD(P)-binding Rossmann-fold domains"/>
    <property type="match status" value="1"/>
</dbReference>
<feature type="domain" description="RCK N-terminal" evidence="22">
    <location>
        <begin position="805"/>
        <end position="949"/>
    </location>
</feature>
<evidence type="ECO:0000256" key="3">
    <source>
        <dbReference type="ARBA" id="ARBA00022475"/>
    </source>
</evidence>
<dbReference type="GO" id="GO:0050804">
    <property type="term" value="P:modulation of chemical synaptic transmission"/>
    <property type="evidence" value="ECO:0007669"/>
    <property type="project" value="UniProtKB-ARBA"/>
</dbReference>
<evidence type="ECO:0000256" key="11">
    <source>
        <dbReference type="ARBA" id="ARBA00022882"/>
    </source>
</evidence>
<feature type="transmembrane region" description="Helical" evidence="21">
    <location>
        <begin position="49"/>
        <end position="73"/>
    </location>
</feature>
<evidence type="ECO:0000256" key="17">
    <source>
        <dbReference type="ARBA" id="ARBA00029579"/>
    </source>
</evidence>
<evidence type="ECO:0000256" key="13">
    <source>
        <dbReference type="ARBA" id="ARBA00022989"/>
    </source>
</evidence>
<dbReference type="Pfam" id="PF03493">
    <property type="entry name" value="BK_channel_a"/>
    <property type="match status" value="1"/>
</dbReference>
<feature type="transmembrane region" description="Helical" evidence="21">
    <location>
        <begin position="312"/>
        <end position="330"/>
    </location>
</feature>
<dbReference type="GO" id="GO:0060072">
    <property type="term" value="F:large conductance calcium-activated potassium channel activity"/>
    <property type="evidence" value="ECO:0007669"/>
    <property type="project" value="TreeGrafter"/>
</dbReference>
<dbReference type="Pfam" id="PF21014">
    <property type="entry name" value="Slowpoke_C"/>
    <property type="match status" value="1"/>
</dbReference>
<keyword evidence="15 21" id="KW-0472">Membrane</keyword>
<keyword evidence="16 24" id="KW-0407">Ion channel</keyword>
<dbReference type="SUPFAM" id="SSF81324">
    <property type="entry name" value="Voltage-gated potassium channels"/>
    <property type="match status" value="1"/>
</dbReference>
<feature type="transmembrane region" description="Helical" evidence="21">
    <location>
        <begin position="286"/>
        <end position="305"/>
    </location>
</feature>
<feature type="transmembrane region" description="Helical" evidence="21">
    <location>
        <begin position="250"/>
        <end position="271"/>
    </location>
</feature>
<sequence length="1175" mass="130354">MSSDLIGTNFSSTLTNGMSGCDQSTVESLADDPTDSPFDADDCLKVRKYWCFLLSSIFTFLAGLLVVLLWRAFAFICCRKEPDLGPNDPKQKEQKASRNKQEFEGTFMTEAKDWAGELISGQTTTGRILVVLVFILSIASLIIYFVDASSEEVERCQKWSNNITQQIDLAFNIFFMVYFFIRFIAASDKLWFMLEMYSFVDYFTIPPSFVSIYLDRTWIGLRFLRALRLMTVPDILQYLNVLKTSSSIRLAQLVSIFISVWLTAAGIIHLLENSGDPLDFNNAHRLSYWTCVYFLIVTMSTVGYGDVYCETVLGRTFLVFFLLVGLAMFASSIPEIIELVGSGNKYGGELKREHGKRHIVVCGHITYESVSHFLKDFLHEDREDVDVEVVFLHRKEPDLELEGLLKRHYTTVAFFQGTMMNAVDLERVKVHEADACLVLANKYCQDPDAEDAANIMRVISIKNYSDDIRVIIQLMQYHNKAYLLNIPSWDWKQGDDVICLAELKLGFIAQSCLAPGFSTMMANLFAMRSFKTSPDMQSWTNDYLRGTGMEMYTETLSPTFIGIPFAQATELCFSKLKLLLLAIEIKGAEEGADSKISINPRGAKIQANTQGFFIAQSADEVKRAWFYCKACHEDIKDETLIKKCKCKNLTVQPRSKFDDLGDITRDREDTNLLNRNVRRPNGTGNGTGAMHHMNNTAAAAAAAAAAGKQVNKVKPTVNVSRQVEGQVISPSQYNRPTSRSSGTGTQNQNGGVSLPAGIADDQSKDFDFEKTEMKYDSTGMFHWSPAKSLEDCILDRNQAAMTVLNGHVVVCLFADPDSPLIGLRNLVMPLRASNFHYHELKHVVIVGSVDYIRREWKMLQNLPKISVLNGSPLSRADLRAVNVNLCDMCCILSAKVPSNDDPTLADKEAILASLNIKAMTFDDTIGVLSQRGPEFDNLSATAGSPIVLQRRGSVYGANVPMITELVNDSNVQFLDQDDDDDPDTELYLTQPFACGTAFAVSVLDSLMSTTYFNQNALTLIRSLITGGATPELELILAEGAGLRGGYSTVESLSNRDRCRVGQISLYDGPLAQFGECGKYGDLFVAALKSYGMLCIGLYRFRDTSSSCDASSKRYVITNPPDDFSLLPTDQVFVLMQFDPGLEYKPPAVRAPSGGRGTNTQGSGVGGGGSNKDDNS</sequence>
<evidence type="ECO:0000256" key="18">
    <source>
        <dbReference type="ARBA" id="ARBA00031999"/>
    </source>
</evidence>
<dbReference type="InterPro" id="IPR048735">
    <property type="entry name" value="Slowpoke-like_C"/>
</dbReference>
<dbReference type="RefSeq" id="XP_017020520.1">
    <property type="nucleotide sequence ID" value="XM_017165031.3"/>
</dbReference>
<evidence type="ECO:0000256" key="5">
    <source>
        <dbReference type="ARBA" id="ARBA00022553"/>
    </source>
</evidence>
<dbReference type="InterPro" id="IPR003148">
    <property type="entry name" value="RCK_N"/>
</dbReference>
<evidence type="ECO:0000256" key="16">
    <source>
        <dbReference type="ARBA" id="ARBA00023303"/>
    </source>
</evidence>
<evidence type="ECO:0000256" key="19">
    <source>
        <dbReference type="ARBA" id="ARBA00060897"/>
    </source>
</evidence>
<dbReference type="FunFam" id="1.20.120.350:FF:000035">
    <property type="entry name" value="Calcium-activated potassium channel slowpoke"/>
    <property type="match status" value="1"/>
</dbReference>
<evidence type="ECO:0000256" key="2">
    <source>
        <dbReference type="ARBA" id="ARBA00022448"/>
    </source>
</evidence>
<evidence type="ECO:0000313" key="24">
    <source>
        <dbReference type="RefSeq" id="XP_017020520.1"/>
    </source>
</evidence>
<evidence type="ECO:0000256" key="8">
    <source>
        <dbReference type="ARBA" id="ARBA00022826"/>
    </source>
</evidence>
<keyword evidence="13 21" id="KW-1133">Transmembrane helix</keyword>
<keyword evidence="14" id="KW-0406">Ion transport</keyword>
<feature type="compositionally biased region" description="Polar residues" evidence="20">
    <location>
        <begin position="723"/>
        <end position="751"/>
    </location>
</feature>
<dbReference type="PANTHER" id="PTHR10027">
    <property type="entry name" value="CALCIUM-ACTIVATED POTASSIUM CHANNEL ALPHA CHAIN"/>
    <property type="match status" value="1"/>
</dbReference>
<evidence type="ECO:0000256" key="7">
    <source>
        <dbReference type="ARBA" id="ARBA00022723"/>
    </source>
</evidence>
<dbReference type="PROSITE" id="PS51201">
    <property type="entry name" value="RCK_N"/>
    <property type="match status" value="2"/>
</dbReference>
<evidence type="ECO:0000259" key="22">
    <source>
        <dbReference type="PROSITE" id="PS51201"/>
    </source>
</evidence>
<keyword evidence="9" id="KW-0106">Calcium</keyword>
<keyword evidence="23" id="KW-1185">Reference proteome</keyword>
<dbReference type="GO" id="GO:0034702">
    <property type="term" value="C:monoatomic ion channel complex"/>
    <property type="evidence" value="ECO:0007669"/>
    <property type="project" value="UniProtKB-KW"/>
</dbReference>
<dbReference type="InterPro" id="IPR003929">
    <property type="entry name" value="K_chnl_BK_asu"/>
</dbReference>
<dbReference type="InterPro" id="IPR036291">
    <property type="entry name" value="NAD(P)-bd_dom_sf"/>
</dbReference>
<feature type="transmembrane region" description="Helical" evidence="21">
    <location>
        <begin position="191"/>
        <end position="214"/>
    </location>
</feature>
<evidence type="ECO:0000256" key="20">
    <source>
        <dbReference type="SAM" id="MobiDB-lite"/>
    </source>
</evidence>
<protein>
    <recommendedName>
        <fullName evidence="17">BK channel</fullName>
    </recommendedName>
    <alternativeName>
        <fullName evidence="18">Maxi K channel</fullName>
    </alternativeName>
</protein>
<keyword evidence="6 21" id="KW-0812">Transmembrane</keyword>
<evidence type="ECO:0000256" key="4">
    <source>
        <dbReference type="ARBA" id="ARBA00022538"/>
    </source>
</evidence>
<dbReference type="PRINTS" id="PR00169">
    <property type="entry name" value="KCHANNEL"/>
</dbReference>
<dbReference type="InterPro" id="IPR027359">
    <property type="entry name" value="Volt_channel_dom_sf"/>
</dbReference>
<dbReference type="GO" id="GO:0009410">
    <property type="term" value="P:response to xenobiotic stimulus"/>
    <property type="evidence" value="ECO:0007669"/>
    <property type="project" value="UniProtKB-ARBA"/>
</dbReference>
<evidence type="ECO:0000256" key="10">
    <source>
        <dbReference type="ARBA" id="ARBA00022842"/>
    </source>
</evidence>
<dbReference type="InterPro" id="IPR005821">
    <property type="entry name" value="Ion_trans_dom"/>
</dbReference>
<keyword evidence="4" id="KW-0633">Potassium transport</keyword>